<dbReference type="PATRIC" id="fig|336831.14.peg.3388"/>
<dbReference type="Proteomes" id="UP000034228">
    <property type="component" value="Unassembled WGS sequence"/>
</dbReference>
<dbReference type="Gene3D" id="6.10.250.2650">
    <property type="match status" value="1"/>
</dbReference>
<dbReference type="CDD" id="cd14795">
    <property type="entry name" value="RNLA_N_2"/>
    <property type="match status" value="1"/>
</dbReference>
<name>A0A0M2V2C1_9GAMM</name>
<gene>
    <name evidence="4" type="ORF">WG68_13125</name>
</gene>
<evidence type="ECO:0000313" key="5">
    <source>
        <dbReference type="Proteomes" id="UP000034228"/>
    </source>
</evidence>
<dbReference type="EMBL" id="LAHO01000013">
    <property type="protein sequence ID" value="KKO44781.1"/>
    <property type="molecule type" value="Genomic_DNA"/>
</dbReference>
<dbReference type="Pfam" id="PF19034">
    <property type="entry name" value="RnlA-toxin_DBD"/>
    <property type="match status" value="1"/>
</dbReference>
<evidence type="ECO:0000259" key="1">
    <source>
        <dbReference type="Pfam" id="PF15935"/>
    </source>
</evidence>
<feature type="domain" description="Bacterial toxin RNase RnlA/LsoA N-terminal repeated" evidence="1">
    <location>
        <begin position="94"/>
        <end position="179"/>
    </location>
</feature>
<dbReference type="Gene3D" id="3.30.160.690">
    <property type="entry name" value="Bacterial toxin RNase RnlA/LsoA, N repeated domain"/>
    <property type="match status" value="1"/>
</dbReference>
<evidence type="ECO:0000259" key="2">
    <source>
        <dbReference type="Pfam" id="PF19034"/>
    </source>
</evidence>
<organism evidence="4 5">
    <name type="scientific">Arsukibacterium ikkense</name>
    <dbReference type="NCBI Taxonomy" id="336831"/>
    <lineage>
        <taxon>Bacteria</taxon>
        <taxon>Pseudomonadati</taxon>
        <taxon>Pseudomonadota</taxon>
        <taxon>Gammaproteobacteria</taxon>
        <taxon>Chromatiales</taxon>
        <taxon>Chromatiaceae</taxon>
        <taxon>Arsukibacterium</taxon>
    </lineage>
</organism>
<dbReference type="CDD" id="cd14794">
    <property type="entry name" value="RNLA_N_1"/>
    <property type="match status" value="1"/>
</dbReference>
<dbReference type="Pfam" id="PF15935">
    <property type="entry name" value="RnlA_toxin"/>
    <property type="match status" value="1"/>
</dbReference>
<dbReference type="InterPro" id="IPR043994">
    <property type="entry name" value="RnlA/LsoA-toxin_DBD"/>
</dbReference>
<keyword evidence="5" id="KW-1185">Reference proteome</keyword>
<comment type="caution">
    <text evidence="4">The sequence shown here is derived from an EMBL/GenBank/DDBJ whole genome shotgun (WGS) entry which is preliminary data.</text>
</comment>
<sequence>MSDYKDLNLNREILIPAIYKFLELNGFQLDGEIQETPNKKRVVFGAAGLDFATVDLHLNKSGTTTIHWKLGKNHGLGETFAVYLKATIDPAEFENVNFALKGITASSFDPILDCVVESTDIEMEIKRDDDKCKLVTLRSISHQDQLTLTHHRQTRVLQIQGKPLSCYRRVIFMLTDLLDLKGLEQVLYRQDESSAEIVRKEMAEDYVKSLFPKSYQYLPDLVRKLLISGCCVKLASPQLPDYCLLLYPDLRALEGVLKQKMSEYSMSVHDAENGFGDFFDVRNGICTLKPECSTLVANSGMEYALNNGYTFYRKNRHTLFHMEELVSSSRMVDTLDKAIALSKDAYEAIDNLYTATM</sequence>
<feature type="domain" description="Bacterial toxin RNase RnlA/LsoA N-terminal" evidence="3">
    <location>
        <begin position="4"/>
        <end position="84"/>
    </location>
</feature>
<feature type="domain" description="Bacterial toxin RNase RnlA/LsoA DBD" evidence="2">
    <location>
        <begin position="200"/>
        <end position="323"/>
    </location>
</feature>
<dbReference type="Pfam" id="PF19417">
    <property type="entry name" value="RnlA_toxin_N"/>
    <property type="match status" value="1"/>
</dbReference>
<dbReference type="GO" id="GO:0004521">
    <property type="term" value="F:RNA endonuclease activity"/>
    <property type="evidence" value="ECO:0007669"/>
    <property type="project" value="InterPro"/>
</dbReference>
<dbReference type="Gene3D" id="1.10.8.1130">
    <property type="entry name" value="Bacterial toxin RNase RnlA/LsoA, C-terminal Dmd-binding domain"/>
    <property type="match status" value="1"/>
</dbReference>
<dbReference type="InterPro" id="IPR045837">
    <property type="entry name" value="RnlA_toxin_N"/>
</dbReference>
<accession>A0A0M2V2C1</accession>
<dbReference type="Gene3D" id="3.30.310.240">
    <property type="entry name" value="Bacterial toxin RNase RnlA/LsoA, N-terminal domain"/>
    <property type="match status" value="1"/>
</dbReference>
<dbReference type="InterPro" id="IPR031845">
    <property type="entry name" value="RnlA_toxin_NRD"/>
</dbReference>
<evidence type="ECO:0000259" key="3">
    <source>
        <dbReference type="Pfam" id="PF19417"/>
    </source>
</evidence>
<protein>
    <submittedName>
        <fullName evidence="4">RNAase</fullName>
    </submittedName>
</protein>
<reference evidence="4 5" key="1">
    <citation type="submission" date="2015-03" db="EMBL/GenBank/DDBJ databases">
        <title>Draft genome sequences of two protease-producing strains of Arsukibacterium isolated from two cold and alkaline environments.</title>
        <authorList>
            <person name="Lylloff J.E."/>
            <person name="Skov L.B."/>
            <person name="Jepsen M."/>
            <person name="Hallin P.F."/>
            <person name="Sorensen S.J."/>
            <person name="Stougaard P."/>
            <person name="Glaring M.A."/>
        </authorList>
    </citation>
    <scope>NUCLEOTIDE SEQUENCE [LARGE SCALE GENOMIC DNA]</scope>
    <source>
        <strain evidence="4 5">GCM72</strain>
    </source>
</reference>
<dbReference type="RefSeq" id="WP_046558168.1">
    <property type="nucleotide sequence ID" value="NZ_LAHO01000013.1"/>
</dbReference>
<evidence type="ECO:0000313" key="4">
    <source>
        <dbReference type="EMBL" id="KKO44781.1"/>
    </source>
</evidence>
<dbReference type="OrthoDB" id="6398311at2"/>
<proteinExistence type="predicted"/>
<dbReference type="AlphaFoldDB" id="A0A0M2V2C1"/>
<dbReference type="STRING" id="336831.WG68_13125"/>